<keyword evidence="6" id="KW-0206">Cytoskeleton</keyword>
<comment type="similarity">
    <text evidence="8">Belongs to the AAA ATPase family.</text>
</comment>
<dbReference type="PANTHER" id="PTHR23074">
    <property type="entry name" value="AAA DOMAIN-CONTAINING"/>
    <property type="match status" value="1"/>
</dbReference>
<feature type="compositionally biased region" description="Basic and acidic residues" evidence="9">
    <location>
        <begin position="251"/>
        <end position="260"/>
    </location>
</feature>
<sequence length="304" mass="32328">LFTGLLQPWRGILLFGPPGTGKTLLAKAVATECQTTFFNISASALVSKWRGDSEKLVRVLFELARHHAPSTIFIDEIESLMGARGGAGGMGGGRGGGGGGGGGGEVNEHEGSRRMKTEFLIQLDGLCAGTSQRPPVPTADGGADAPPASAPPPVFLLAATNLPWDLDAAFLRRMEKRILIDVPDAPAREAMLRRLLPADWTDGHGDPIVSAELDYAAAATQTEGYTGSDIRLVAKEAAMRPLREVLGQLERADADEKEVSASEPRPRRRGVNAADVAAALRETQASTTPAMRERHQQWSRDFGS</sequence>
<evidence type="ECO:0000256" key="7">
    <source>
        <dbReference type="ARBA" id="ARBA00023235"/>
    </source>
</evidence>
<proteinExistence type="inferred from homology"/>
<keyword evidence="5 8" id="KW-0067">ATP-binding</keyword>
<name>A0A4P9XBM2_9FUNG</name>
<dbReference type="GO" id="GO:0016887">
    <property type="term" value="F:ATP hydrolysis activity"/>
    <property type="evidence" value="ECO:0007669"/>
    <property type="project" value="InterPro"/>
</dbReference>
<feature type="compositionally biased region" description="Basic and acidic residues" evidence="9">
    <location>
        <begin position="291"/>
        <end position="304"/>
    </location>
</feature>
<dbReference type="PROSITE" id="PS00674">
    <property type="entry name" value="AAA"/>
    <property type="match status" value="1"/>
</dbReference>
<feature type="domain" description="AAA+ ATPase" evidence="10">
    <location>
        <begin position="8"/>
        <end position="184"/>
    </location>
</feature>
<comment type="subcellular location">
    <subcellularLocation>
        <location evidence="1">Cytoplasm</location>
        <location evidence="1">Cytoskeleton</location>
        <location evidence="1">Spindle pole</location>
    </subcellularLocation>
</comment>
<evidence type="ECO:0000256" key="8">
    <source>
        <dbReference type="RuleBase" id="RU003651"/>
    </source>
</evidence>
<dbReference type="InterPro" id="IPR027417">
    <property type="entry name" value="P-loop_NTPase"/>
</dbReference>
<dbReference type="InterPro" id="IPR041569">
    <property type="entry name" value="AAA_lid_3"/>
</dbReference>
<keyword evidence="2" id="KW-0963">Cytoplasm</keyword>
<dbReference type="InterPro" id="IPR003959">
    <property type="entry name" value="ATPase_AAA_core"/>
</dbReference>
<evidence type="ECO:0000256" key="6">
    <source>
        <dbReference type="ARBA" id="ARBA00023212"/>
    </source>
</evidence>
<evidence type="ECO:0000256" key="1">
    <source>
        <dbReference type="ARBA" id="ARBA00004647"/>
    </source>
</evidence>
<dbReference type="Gene3D" id="1.10.8.60">
    <property type="match status" value="1"/>
</dbReference>
<feature type="non-terminal residue" evidence="11">
    <location>
        <position position="1"/>
    </location>
</feature>
<keyword evidence="7" id="KW-0413">Isomerase</keyword>
<protein>
    <recommendedName>
        <fullName evidence="10">AAA+ ATPase domain-containing protein</fullName>
    </recommendedName>
</protein>
<dbReference type="Gene3D" id="3.40.50.300">
    <property type="entry name" value="P-loop containing nucleotide triphosphate hydrolases"/>
    <property type="match status" value="1"/>
</dbReference>
<dbReference type="Pfam" id="PF17862">
    <property type="entry name" value="AAA_lid_3"/>
    <property type="match status" value="1"/>
</dbReference>
<reference evidence="12" key="1">
    <citation type="journal article" date="2018" name="Nat. Microbiol.">
        <title>Leveraging single-cell genomics to expand the fungal tree of life.</title>
        <authorList>
            <person name="Ahrendt S.R."/>
            <person name="Quandt C.A."/>
            <person name="Ciobanu D."/>
            <person name="Clum A."/>
            <person name="Salamov A."/>
            <person name="Andreopoulos B."/>
            <person name="Cheng J.F."/>
            <person name="Woyke T."/>
            <person name="Pelin A."/>
            <person name="Henrissat B."/>
            <person name="Reynolds N.K."/>
            <person name="Benny G.L."/>
            <person name="Smith M.E."/>
            <person name="James T.Y."/>
            <person name="Grigoriev I.V."/>
        </authorList>
    </citation>
    <scope>NUCLEOTIDE SEQUENCE [LARGE SCALE GENOMIC DNA]</scope>
    <source>
        <strain evidence="12">ATCC 52028</strain>
    </source>
</reference>
<dbReference type="PANTHER" id="PTHR23074:SF78">
    <property type="entry name" value="KATANIN P60 ATPASE-CONTAINING SUBUNIT A-LIKE 2"/>
    <property type="match status" value="1"/>
</dbReference>
<evidence type="ECO:0000256" key="2">
    <source>
        <dbReference type="ARBA" id="ARBA00022490"/>
    </source>
</evidence>
<dbReference type="InterPro" id="IPR003960">
    <property type="entry name" value="ATPase_AAA_CS"/>
</dbReference>
<feature type="compositionally biased region" description="Gly residues" evidence="9">
    <location>
        <begin position="88"/>
        <end position="105"/>
    </location>
</feature>
<keyword evidence="4 8" id="KW-0547">Nucleotide-binding</keyword>
<dbReference type="Pfam" id="PF00004">
    <property type="entry name" value="AAA"/>
    <property type="match status" value="1"/>
</dbReference>
<keyword evidence="3" id="KW-0493">Microtubule</keyword>
<evidence type="ECO:0000256" key="5">
    <source>
        <dbReference type="ARBA" id="ARBA00022840"/>
    </source>
</evidence>
<evidence type="ECO:0000313" key="11">
    <source>
        <dbReference type="EMBL" id="RKP02782.1"/>
    </source>
</evidence>
<feature type="region of interest" description="Disordered" evidence="9">
    <location>
        <begin position="88"/>
        <end position="111"/>
    </location>
</feature>
<dbReference type="OrthoDB" id="29072at2759"/>
<dbReference type="SUPFAM" id="SSF52540">
    <property type="entry name" value="P-loop containing nucleoside triphosphate hydrolases"/>
    <property type="match status" value="1"/>
</dbReference>
<feature type="region of interest" description="Disordered" evidence="9">
    <location>
        <begin position="251"/>
        <end position="304"/>
    </location>
</feature>
<dbReference type="SMART" id="SM00382">
    <property type="entry name" value="AAA"/>
    <property type="match status" value="1"/>
</dbReference>
<dbReference type="GO" id="GO:0005524">
    <property type="term" value="F:ATP binding"/>
    <property type="evidence" value="ECO:0007669"/>
    <property type="project" value="UniProtKB-KW"/>
</dbReference>
<dbReference type="GO" id="GO:0000922">
    <property type="term" value="C:spindle pole"/>
    <property type="evidence" value="ECO:0007669"/>
    <property type="project" value="UniProtKB-SubCell"/>
</dbReference>
<evidence type="ECO:0000256" key="3">
    <source>
        <dbReference type="ARBA" id="ARBA00022701"/>
    </source>
</evidence>
<dbReference type="STRING" id="1555241.A0A4P9XBM2"/>
<keyword evidence="12" id="KW-1185">Reference proteome</keyword>
<accession>A0A4P9XBM2</accession>
<gene>
    <name evidence="11" type="ORF">CXG81DRAFT_8149</name>
</gene>
<evidence type="ECO:0000313" key="12">
    <source>
        <dbReference type="Proteomes" id="UP000274922"/>
    </source>
</evidence>
<dbReference type="FunFam" id="3.40.50.300:FF:002850">
    <property type="entry name" value="Katanin p60 ATPase-containing subunit A-like 2"/>
    <property type="match status" value="1"/>
</dbReference>
<dbReference type="AlphaFoldDB" id="A0A4P9XBM2"/>
<feature type="non-terminal residue" evidence="11">
    <location>
        <position position="304"/>
    </location>
</feature>
<evidence type="ECO:0000256" key="4">
    <source>
        <dbReference type="ARBA" id="ARBA00022741"/>
    </source>
</evidence>
<evidence type="ECO:0000259" key="10">
    <source>
        <dbReference type="SMART" id="SM00382"/>
    </source>
</evidence>
<dbReference type="Proteomes" id="UP000274922">
    <property type="component" value="Unassembled WGS sequence"/>
</dbReference>
<organism evidence="11 12">
    <name type="scientific">Caulochytrium protostelioides</name>
    <dbReference type="NCBI Taxonomy" id="1555241"/>
    <lineage>
        <taxon>Eukaryota</taxon>
        <taxon>Fungi</taxon>
        <taxon>Fungi incertae sedis</taxon>
        <taxon>Chytridiomycota</taxon>
        <taxon>Chytridiomycota incertae sedis</taxon>
        <taxon>Chytridiomycetes</taxon>
        <taxon>Caulochytriales</taxon>
        <taxon>Caulochytriaceae</taxon>
        <taxon>Caulochytrium</taxon>
    </lineage>
</organism>
<dbReference type="GO" id="GO:0005874">
    <property type="term" value="C:microtubule"/>
    <property type="evidence" value="ECO:0007669"/>
    <property type="project" value="UniProtKB-KW"/>
</dbReference>
<evidence type="ECO:0000256" key="9">
    <source>
        <dbReference type="SAM" id="MobiDB-lite"/>
    </source>
</evidence>
<dbReference type="InterPro" id="IPR050304">
    <property type="entry name" value="MT-severing_AAA_ATPase"/>
</dbReference>
<dbReference type="GO" id="GO:0016853">
    <property type="term" value="F:isomerase activity"/>
    <property type="evidence" value="ECO:0007669"/>
    <property type="project" value="UniProtKB-KW"/>
</dbReference>
<dbReference type="EMBL" id="ML014135">
    <property type="protein sequence ID" value="RKP02782.1"/>
    <property type="molecule type" value="Genomic_DNA"/>
</dbReference>
<dbReference type="InterPro" id="IPR003593">
    <property type="entry name" value="AAA+_ATPase"/>
</dbReference>